<dbReference type="EMBL" id="VUJU01001972">
    <property type="protein sequence ID" value="KAF0763078.1"/>
    <property type="molecule type" value="Genomic_DNA"/>
</dbReference>
<sequence length="397" mass="44998">MAIRLSLYTVDVCWVPVVLPRPDRDHIVRTDSDRIGSTMNWKTKKSVVLVRKSVEAGTYYHDASRKRRLLKIGRRLESPPAILNNAEQRLAGGRRTSLRPPPHRRATGTATTAAAATTTTPVPTAPHRRSLYTFVTVGFRYFFCSISYSRPLLAVPRTSYWFRNRTNRPPCVQSVNFLSPSAERVSRHCLIAVAVVRSFLSRCSSYSLTLHSEPSRPRRTHVSDRRCNYRLDFRRLSHYLSGTTMSSLAETNPIYGPFFGVMGAASAIIFSAPLSGLYLPGACTRDLSSDAARVWRTGRRRSIDVALRAPSSISVKKLRPQSEKLTAATPTRRRRRRWSMRHGIFPYWDWTLRMYVVDGVSAVLAAFDIVTSHILFVRRFGRITHARVFKTHTSGCV</sequence>
<accession>A0A6G0YYT8</accession>
<evidence type="ECO:0000313" key="3">
    <source>
        <dbReference type="EMBL" id="KAF0763078.1"/>
    </source>
</evidence>
<organism evidence="3 4">
    <name type="scientific">Aphis craccivora</name>
    <name type="common">Cowpea aphid</name>
    <dbReference type="NCBI Taxonomy" id="307492"/>
    <lineage>
        <taxon>Eukaryota</taxon>
        <taxon>Metazoa</taxon>
        <taxon>Ecdysozoa</taxon>
        <taxon>Arthropoda</taxon>
        <taxon>Hexapoda</taxon>
        <taxon>Insecta</taxon>
        <taxon>Pterygota</taxon>
        <taxon>Neoptera</taxon>
        <taxon>Paraneoptera</taxon>
        <taxon>Hemiptera</taxon>
        <taxon>Sternorrhyncha</taxon>
        <taxon>Aphidomorpha</taxon>
        <taxon>Aphidoidea</taxon>
        <taxon>Aphididae</taxon>
        <taxon>Aphidini</taxon>
        <taxon>Aphis</taxon>
        <taxon>Aphis</taxon>
    </lineage>
</organism>
<evidence type="ECO:0000256" key="1">
    <source>
        <dbReference type="SAM" id="MobiDB-lite"/>
    </source>
</evidence>
<comment type="caution">
    <text evidence="3">The sequence shown here is derived from an EMBL/GenBank/DDBJ whole genome shotgun (WGS) entry which is preliminary data.</text>
</comment>
<dbReference type="AlphaFoldDB" id="A0A6G0YYT8"/>
<keyword evidence="2" id="KW-0472">Membrane</keyword>
<feature type="region of interest" description="Disordered" evidence="1">
    <location>
        <begin position="87"/>
        <end position="123"/>
    </location>
</feature>
<feature type="transmembrane region" description="Helical" evidence="2">
    <location>
        <begin position="355"/>
        <end position="377"/>
    </location>
</feature>
<keyword evidence="2" id="KW-0812">Transmembrane</keyword>
<feature type="compositionally biased region" description="Low complexity" evidence="1">
    <location>
        <begin position="107"/>
        <end position="122"/>
    </location>
</feature>
<keyword evidence="4" id="KW-1185">Reference proteome</keyword>
<reference evidence="3 4" key="1">
    <citation type="submission" date="2019-08" db="EMBL/GenBank/DDBJ databases">
        <title>Whole genome of Aphis craccivora.</title>
        <authorList>
            <person name="Voronova N.V."/>
            <person name="Shulinski R.S."/>
            <person name="Bandarenka Y.V."/>
            <person name="Zhorov D.G."/>
            <person name="Warner D."/>
        </authorList>
    </citation>
    <scope>NUCLEOTIDE SEQUENCE [LARGE SCALE GENOMIC DNA]</scope>
    <source>
        <strain evidence="3">180601</strain>
        <tissue evidence="3">Whole Body</tissue>
    </source>
</reference>
<gene>
    <name evidence="3" type="ORF">FWK35_00007184</name>
</gene>
<keyword evidence="2" id="KW-1133">Transmembrane helix</keyword>
<protein>
    <submittedName>
        <fullName evidence="3">V-type proton ATPase 16 kDa proteolipid subunit-like</fullName>
    </submittedName>
</protein>
<proteinExistence type="predicted"/>
<evidence type="ECO:0000313" key="4">
    <source>
        <dbReference type="Proteomes" id="UP000478052"/>
    </source>
</evidence>
<evidence type="ECO:0000256" key="2">
    <source>
        <dbReference type="SAM" id="Phobius"/>
    </source>
</evidence>
<dbReference type="Proteomes" id="UP000478052">
    <property type="component" value="Unassembled WGS sequence"/>
</dbReference>
<name>A0A6G0YYT8_APHCR</name>